<evidence type="ECO:0000313" key="1">
    <source>
        <dbReference type="EMBL" id="ASC71778.1"/>
    </source>
</evidence>
<dbReference type="AlphaFoldDB" id="A0A1Z3HN90"/>
<accession>A0A1Z3HN90</accession>
<organism evidence="1 2">
    <name type="scientific">Halomicronema hongdechloris C2206</name>
    <dbReference type="NCBI Taxonomy" id="1641165"/>
    <lineage>
        <taxon>Bacteria</taxon>
        <taxon>Bacillati</taxon>
        <taxon>Cyanobacteriota</taxon>
        <taxon>Cyanophyceae</taxon>
        <taxon>Nodosilineales</taxon>
        <taxon>Nodosilineaceae</taxon>
        <taxon>Halomicronema</taxon>
    </lineage>
</organism>
<gene>
    <name evidence="1" type="ORF">XM38_027320</name>
</gene>
<protein>
    <submittedName>
        <fullName evidence="1">Uncharacterized protein</fullName>
    </submittedName>
</protein>
<keyword evidence="2" id="KW-1185">Reference proteome</keyword>
<evidence type="ECO:0000313" key="2">
    <source>
        <dbReference type="Proteomes" id="UP000191901"/>
    </source>
</evidence>
<proteinExistence type="predicted"/>
<sequence>MPLILSAQDWDELWDADPAKNQTIEQPDAFERMRNWSSSFEQGRQSTDLFIHQFA</sequence>
<name>A0A1Z3HN90_9CYAN</name>
<dbReference type="EMBL" id="CP021983">
    <property type="protein sequence ID" value="ASC71778.1"/>
    <property type="molecule type" value="Genomic_DNA"/>
</dbReference>
<reference evidence="1 2" key="1">
    <citation type="journal article" date="2016" name="Biochim. Biophys. Acta">
        <title>Characterization of red-shifted phycobilisomes isolated from the chlorophyll f-containing cyanobacterium Halomicronema hongdechloris.</title>
        <authorList>
            <person name="Li Y."/>
            <person name="Lin Y."/>
            <person name="Garvey C.J."/>
            <person name="Birch D."/>
            <person name="Corkery R.W."/>
            <person name="Loughlin P.C."/>
            <person name="Scheer H."/>
            <person name="Willows R.D."/>
            <person name="Chen M."/>
        </authorList>
    </citation>
    <scope>NUCLEOTIDE SEQUENCE [LARGE SCALE GENOMIC DNA]</scope>
    <source>
        <strain evidence="1 2">C2206</strain>
    </source>
</reference>
<dbReference type="KEGG" id="hhg:XM38_027320"/>
<dbReference type="Proteomes" id="UP000191901">
    <property type="component" value="Chromosome"/>
</dbReference>